<accession>A0A2N5XKB2</accession>
<evidence type="ECO:0000256" key="3">
    <source>
        <dbReference type="ARBA" id="ARBA00007275"/>
    </source>
</evidence>
<evidence type="ECO:0000256" key="6">
    <source>
        <dbReference type="ARBA" id="ARBA00032162"/>
    </source>
</evidence>
<dbReference type="AlphaFoldDB" id="A0A2N5XKB2"/>
<comment type="cofactor">
    <cofactor evidence="2">
        <name>Mg(2+)</name>
        <dbReference type="ChEBI" id="CHEBI:18420"/>
    </cofactor>
</comment>
<comment type="catalytic activity">
    <reaction evidence="1">
        <text>GDP-alpha-D-mannose + H2O = alpha-D-mannose 1-phosphate + GMP + 2 H(+)</text>
        <dbReference type="Rhea" id="RHEA:27978"/>
        <dbReference type="ChEBI" id="CHEBI:15377"/>
        <dbReference type="ChEBI" id="CHEBI:15378"/>
        <dbReference type="ChEBI" id="CHEBI:57527"/>
        <dbReference type="ChEBI" id="CHEBI:58115"/>
        <dbReference type="ChEBI" id="CHEBI:58409"/>
    </reaction>
</comment>
<dbReference type="RefSeq" id="WP_101535779.1">
    <property type="nucleotide sequence ID" value="NZ_PKUQ01000055.1"/>
</dbReference>
<dbReference type="PROSITE" id="PS51462">
    <property type="entry name" value="NUDIX"/>
    <property type="match status" value="1"/>
</dbReference>
<organism evidence="9 10">
    <name type="scientific">Cohaesibacter celericrescens</name>
    <dbReference type="NCBI Taxonomy" id="2067669"/>
    <lineage>
        <taxon>Bacteria</taxon>
        <taxon>Pseudomonadati</taxon>
        <taxon>Pseudomonadota</taxon>
        <taxon>Alphaproteobacteria</taxon>
        <taxon>Hyphomicrobiales</taxon>
        <taxon>Cohaesibacteraceae</taxon>
    </lineage>
</organism>
<dbReference type="Proteomes" id="UP000234881">
    <property type="component" value="Unassembled WGS sequence"/>
</dbReference>
<evidence type="ECO:0000256" key="5">
    <source>
        <dbReference type="ARBA" id="ARBA00022801"/>
    </source>
</evidence>
<dbReference type="SUPFAM" id="SSF55811">
    <property type="entry name" value="Nudix"/>
    <property type="match status" value="1"/>
</dbReference>
<name>A0A2N5XKB2_9HYPH</name>
<proteinExistence type="inferred from homology"/>
<dbReference type="OrthoDB" id="177518at2"/>
<protein>
    <recommendedName>
        <fullName evidence="4">GDP-mannose pyrophosphatase</fullName>
    </recommendedName>
    <alternativeName>
        <fullName evidence="6">GDP-mannose hydrolase</fullName>
    </alternativeName>
    <alternativeName>
        <fullName evidence="7">GDPMK</fullName>
    </alternativeName>
</protein>
<sequence length="181" mass="20593">MTTEIKQLTTRAIYKNRWLSLREDKVRFPSGHEGIYTVVEKADFAVIIPIHADGRIQLVQQYRYPVGGRYWELPQGAWEDKADVDPLELARGELAEETGLIAGRMEKLGEIFNSYGCLDQTCHMYVARDLKQGETNREATEVGMETAAFPYDELLSLIRKGEMPDSVTLSVLGYWKMIGES</sequence>
<dbReference type="InterPro" id="IPR000086">
    <property type="entry name" value="NUDIX_hydrolase_dom"/>
</dbReference>
<dbReference type="PANTHER" id="PTHR11839">
    <property type="entry name" value="UDP/ADP-SUGAR PYROPHOSPHATASE"/>
    <property type="match status" value="1"/>
</dbReference>
<dbReference type="GO" id="GO:0006753">
    <property type="term" value="P:nucleoside phosphate metabolic process"/>
    <property type="evidence" value="ECO:0007669"/>
    <property type="project" value="TreeGrafter"/>
</dbReference>
<keyword evidence="5" id="KW-0378">Hydrolase</keyword>
<comment type="caution">
    <text evidence="9">The sequence shown here is derived from an EMBL/GenBank/DDBJ whole genome shotgun (WGS) entry which is preliminary data.</text>
</comment>
<reference evidence="9 10" key="1">
    <citation type="submission" date="2018-01" db="EMBL/GenBank/DDBJ databases">
        <title>The draft genome sequence of Cohaesibacter sp. H1304.</title>
        <authorList>
            <person name="Wang N.-N."/>
            <person name="Du Z.-J."/>
        </authorList>
    </citation>
    <scope>NUCLEOTIDE SEQUENCE [LARGE SCALE GENOMIC DNA]</scope>
    <source>
        <strain evidence="9 10">H1304</strain>
    </source>
</reference>
<dbReference type="Pfam" id="PF00293">
    <property type="entry name" value="NUDIX"/>
    <property type="match status" value="1"/>
</dbReference>
<dbReference type="PANTHER" id="PTHR11839:SF18">
    <property type="entry name" value="NUDIX HYDROLASE DOMAIN-CONTAINING PROTEIN"/>
    <property type="match status" value="1"/>
</dbReference>
<evidence type="ECO:0000256" key="2">
    <source>
        <dbReference type="ARBA" id="ARBA00001946"/>
    </source>
</evidence>
<dbReference type="EMBL" id="PKUQ01000055">
    <property type="protein sequence ID" value="PLW74880.1"/>
    <property type="molecule type" value="Genomic_DNA"/>
</dbReference>
<keyword evidence="10" id="KW-1185">Reference proteome</keyword>
<gene>
    <name evidence="9" type="ORF">C0081_21440</name>
</gene>
<evidence type="ECO:0000256" key="4">
    <source>
        <dbReference type="ARBA" id="ARBA00016377"/>
    </source>
</evidence>
<evidence type="ECO:0000256" key="1">
    <source>
        <dbReference type="ARBA" id="ARBA00000847"/>
    </source>
</evidence>
<feature type="domain" description="Nudix hydrolase" evidence="8">
    <location>
        <begin position="41"/>
        <end position="171"/>
    </location>
</feature>
<evidence type="ECO:0000259" key="8">
    <source>
        <dbReference type="PROSITE" id="PS51462"/>
    </source>
</evidence>
<evidence type="ECO:0000313" key="9">
    <source>
        <dbReference type="EMBL" id="PLW74880.1"/>
    </source>
</evidence>
<dbReference type="CDD" id="cd24161">
    <property type="entry name" value="NUDIX_ADPRase_Ndx2"/>
    <property type="match status" value="1"/>
</dbReference>
<evidence type="ECO:0000313" key="10">
    <source>
        <dbReference type="Proteomes" id="UP000234881"/>
    </source>
</evidence>
<dbReference type="Gene3D" id="3.90.79.10">
    <property type="entry name" value="Nucleoside Triphosphate Pyrophosphohydrolase"/>
    <property type="match status" value="1"/>
</dbReference>
<evidence type="ECO:0000256" key="7">
    <source>
        <dbReference type="ARBA" id="ARBA00032272"/>
    </source>
</evidence>
<dbReference type="GO" id="GO:0019693">
    <property type="term" value="P:ribose phosphate metabolic process"/>
    <property type="evidence" value="ECO:0007669"/>
    <property type="project" value="TreeGrafter"/>
</dbReference>
<dbReference type="GO" id="GO:0005829">
    <property type="term" value="C:cytosol"/>
    <property type="evidence" value="ECO:0007669"/>
    <property type="project" value="TreeGrafter"/>
</dbReference>
<dbReference type="InterPro" id="IPR015797">
    <property type="entry name" value="NUDIX_hydrolase-like_dom_sf"/>
</dbReference>
<dbReference type="GO" id="GO:0016787">
    <property type="term" value="F:hydrolase activity"/>
    <property type="evidence" value="ECO:0007669"/>
    <property type="project" value="UniProtKB-KW"/>
</dbReference>
<comment type="similarity">
    <text evidence="3">Belongs to the Nudix hydrolase family. NudK subfamily.</text>
</comment>